<gene>
    <name evidence="5" type="ORF">AVDCRST_MAG51-719</name>
</gene>
<dbReference type="GO" id="GO:0005737">
    <property type="term" value="C:cytoplasm"/>
    <property type="evidence" value="ECO:0007669"/>
    <property type="project" value="InterPro"/>
</dbReference>
<sequence length="67" mass="7051">MPLLDAASMEEAVRTAGRTAQPGDAVLMSPACASFDMFRNYPHRAEVFRAAVQALAEEAGVALEVAA</sequence>
<dbReference type="InterPro" id="IPR036615">
    <property type="entry name" value="Mur_ligase_C_dom_sf"/>
</dbReference>
<dbReference type="PANTHER" id="PTHR43692:SF1">
    <property type="entry name" value="UDP-N-ACETYLMURAMOYLALANINE--D-GLUTAMATE LIGASE"/>
    <property type="match status" value="1"/>
</dbReference>
<reference evidence="5" key="1">
    <citation type="submission" date="2020-02" db="EMBL/GenBank/DDBJ databases">
        <authorList>
            <person name="Meier V. D."/>
        </authorList>
    </citation>
    <scope>NUCLEOTIDE SEQUENCE</scope>
    <source>
        <strain evidence="5">AVDCRST_MAG51</strain>
    </source>
</reference>
<dbReference type="SUPFAM" id="SSF53244">
    <property type="entry name" value="MurD-like peptide ligases, peptide-binding domain"/>
    <property type="match status" value="1"/>
</dbReference>
<organism evidence="5">
    <name type="scientific">uncultured Ramlibacter sp</name>
    <dbReference type="NCBI Taxonomy" id="260755"/>
    <lineage>
        <taxon>Bacteria</taxon>
        <taxon>Pseudomonadati</taxon>
        <taxon>Pseudomonadota</taxon>
        <taxon>Betaproteobacteria</taxon>
        <taxon>Burkholderiales</taxon>
        <taxon>Comamonadaceae</taxon>
        <taxon>Ramlibacter</taxon>
        <taxon>environmental samples</taxon>
    </lineage>
</organism>
<keyword evidence="3" id="KW-0547">Nucleotide-binding</keyword>
<dbReference type="GO" id="GO:0008764">
    <property type="term" value="F:UDP-N-acetylmuramoylalanine-D-glutamate ligase activity"/>
    <property type="evidence" value="ECO:0007669"/>
    <property type="project" value="UniProtKB-EC"/>
</dbReference>
<dbReference type="AlphaFoldDB" id="A0A6J4NZ29"/>
<dbReference type="Gene3D" id="3.90.190.20">
    <property type="entry name" value="Mur ligase, C-terminal domain"/>
    <property type="match status" value="1"/>
</dbReference>
<dbReference type="GO" id="GO:0051301">
    <property type="term" value="P:cell division"/>
    <property type="evidence" value="ECO:0007669"/>
    <property type="project" value="InterPro"/>
</dbReference>
<dbReference type="GO" id="GO:0008360">
    <property type="term" value="P:regulation of cell shape"/>
    <property type="evidence" value="ECO:0007669"/>
    <property type="project" value="InterPro"/>
</dbReference>
<name>A0A6J4NZ29_9BURK</name>
<proteinExistence type="predicted"/>
<dbReference type="EC" id="6.3.2.9" evidence="5"/>
<dbReference type="GO" id="GO:0005524">
    <property type="term" value="F:ATP binding"/>
    <property type="evidence" value="ECO:0007669"/>
    <property type="project" value="UniProtKB-KW"/>
</dbReference>
<dbReference type="PANTHER" id="PTHR43692">
    <property type="entry name" value="UDP-N-ACETYLMURAMOYLALANINE--D-GLUTAMATE LIGASE"/>
    <property type="match status" value="1"/>
</dbReference>
<evidence type="ECO:0000313" key="5">
    <source>
        <dbReference type="EMBL" id="CAA9397929.1"/>
    </source>
</evidence>
<keyword evidence="2 5" id="KW-0436">Ligase</keyword>
<keyword evidence="4" id="KW-0067">ATP-binding</keyword>
<keyword evidence="1" id="KW-0963">Cytoplasm</keyword>
<accession>A0A6J4NZ29</accession>
<dbReference type="EMBL" id="CADCUX010000189">
    <property type="protein sequence ID" value="CAA9397929.1"/>
    <property type="molecule type" value="Genomic_DNA"/>
</dbReference>
<evidence type="ECO:0000256" key="3">
    <source>
        <dbReference type="ARBA" id="ARBA00022741"/>
    </source>
</evidence>
<protein>
    <submittedName>
        <fullName evidence="5">UDP-N-acetylmuramoylalanine--D-glutamate ligase</fullName>
        <ecNumber evidence="5">6.3.2.9</ecNumber>
    </submittedName>
</protein>
<evidence type="ECO:0000256" key="2">
    <source>
        <dbReference type="ARBA" id="ARBA00022598"/>
    </source>
</evidence>
<dbReference type="InterPro" id="IPR005762">
    <property type="entry name" value="MurD"/>
</dbReference>
<evidence type="ECO:0000256" key="4">
    <source>
        <dbReference type="ARBA" id="ARBA00022840"/>
    </source>
</evidence>
<evidence type="ECO:0000256" key="1">
    <source>
        <dbReference type="ARBA" id="ARBA00022490"/>
    </source>
</evidence>